<gene>
    <name evidence="4" type="ORF">BT63DRAFT_471951</name>
</gene>
<keyword evidence="5" id="KW-1185">Reference proteome</keyword>
<evidence type="ECO:0000313" key="5">
    <source>
        <dbReference type="Proteomes" id="UP000799302"/>
    </source>
</evidence>
<evidence type="ECO:0000256" key="2">
    <source>
        <dbReference type="ARBA" id="ARBA00073854"/>
    </source>
</evidence>
<organism evidence="4 5">
    <name type="scientific">Microthyrium microscopicum</name>
    <dbReference type="NCBI Taxonomy" id="703497"/>
    <lineage>
        <taxon>Eukaryota</taxon>
        <taxon>Fungi</taxon>
        <taxon>Dikarya</taxon>
        <taxon>Ascomycota</taxon>
        <taxon>Pezizomycotina</taxon>
        <taxon>Dothideomycetes</taxon>
        <taxon>Dothideomycetes incertae sedis</taxon>
        <taxon>Microthyriales</taxon>
        <taxon>Microthyriaceae</taxon>
        <taxon>Microthyrium</taxon>
    </lineage>
</organism>
<proteinExistence type="inferred from homology"/>
<dbReference type="PANTHER" id="PTHR12732:SF0">
    <property type="entry name" value="PCI DOMAIN-CONTAINING PROTEIN 2"/>
    <property type="match status" value="1"/>
</dbReference>
<dbReference type="PANTHER" id="PTHR12732">
    <property type="entry name" value="UNCHARACTERIZED PROTEASOME COMPONENT REGION PCI-CONTAINING"/>
    <property type="match status" value="1"/>
</dbReference>
<dbReference type="PROSITE" id="PS50250">
    <property type="entry name" value="PCI"/>
    <property type="match status" value="1"/>
</dbReference>
<evidence type="ECO:0000256" key="1">
    <source>
        <dbReference type="ARBA" id="ARBA00025771"/>
    </source>
</evidence>
<dbReference type="EMBL" id="MU004236">
    <property type="protein sequence ID" value="KAF2668826.1"/>
    <property type="molecule type" value="Genomic_DNA"/>
</dbReference>
<dbReference type="FunFam" id="1.10.10.10:FF:000366">
    <property type="entry name" value="COP9 signalosome complex subunit"/>
    <property type="match status" value="1"/>
</dbReference>
<dbReference type="GO" id="GO:0003723">
    <property type="term" value="F:RNA binding"/>
    <property type="evidence" value="ECO:0007669"/>
    <property type="project" value="InterPro"/>
</dbReference>
<comment type="similarity">
    <text evidence="1">Belongs to the CSN12 family.</text>
</comment>
<reference evidence="4" key="1">
    <citation type="journal article" date="2020" name="Stud. Mycol.">
        <title>101 Dothideomycetes genomes: a test case for predicting lifestyles and emergence of pathogens.</title>
        <authorList>
            <person name="Haridas S."/>
            <person name="Albert R."/>
            <person name="Binder M."/>
            <person name="Bloem J."/>
            <person name="Labutti K."/>
            <person name="Salamov A."/>
            <person name="Andreopoulos B."/>
            <person name="Baker S."/>
            <person name="Barry K."/>
            <person name="Bills G."/>
            <person name="Bluhm B."/>
            <person name="Cannon C."/>
            <person name="Castanera R."/>
            <person name="Culley D."/>
            <person name="Daum C."/>
            <person name="Ezra D."/>
            <person name="Gonzalez J."/>
            <person name="Henrissat B."/>
            <person name="Kuo A."/>
            <person name="Liang C."/>
            <person name="Lipzen A."/>
            <person name="Lutzoni F."/>
            <person name="Magnuson J."/>
            <person name="Mondo S."/>
            <person name="Nolan M."/>
            <person name="Ohm R."/>
            <person name="Pangilinan J."/>
            <person name="Park H.-J."/>
            <person name="Ramirez L."/>
            <person name="Alfaro M."/>
            <person name="Sun H."/>
            <person name="Tritt A."/>
            <person name="Yoshinaga Y."/>
            <person name="Zwiers L.-H."/>
            <person name="Turgeon B."/>
            <person name="Goodwin S."/>
            <person name="Spatafora J."/>
            <person name="Crous P."/>
            <person name="Grigoriev I."/>
        </authorList>
    </citation>
    <scope>NUCLEOTIDE SEQUENCE</scope>
    <source>
        <strain evidence="4">CBS 115976</strain>
    </source>
</reference>
<protein>
    <recommendedName>
        <fullName evidence="2">Protein CSN12 homolog</fullName>
    </recommendedName>
</protein>
<name>A0A6A6UB34_9PEZI</name>
<evidence type="ECO:0000313" key="4">
    <source>
        <dbReference type="EMBL" id="KAF2668826.1"/>
    </source>
</evidence>
<feature type="domain" description="PCI" evidence="3">
    <location>
        <begin position="255"/>
        <end position="459"/>
    </location>
</feature>
<sequence>MSFLLVDEFKYLYGQEDGYGLAAIFTPVAPETDPNRLVAFYRSSNAMHVSNELRSALIYHSGGLSLSKEEASAWVEVFASYWSAIGEILLCEEMIGQGQADFANWNKAYESWRGVTTLLQRYFNRSLFPYWAIPCLYTAGKYLRLLAIKADDASRERSGNVAYSGGFDDEDIVKSVRKMEKLEDAARVMNSVFGSCANDRAPIEQSRKWGIYNMANLCFKIYFQLNSLNLCKSLIRSVSVTELPPLNQYPLSHQVTFNYYSGVMSFIEEDYSKAEEFLKEAFEKCHPQATKNQELILTYLIPCHILTSHQLPTPQLLAPFPQLASLFLPLAAAIKHASLAEFDAALQAGEPYFVKRRIYLTLERARDIALRNLLRKVFVTGGYEPLLEGQTEADRKRRTRIPITEFVAAVRLSSKASNSGETIDRDEVECLLANMMYKDLMKGYIHRERGIVVLSKNQPFPGTKT</sequence>
<evidence type="ECO:0000259" key="3">
    <source>
        <dbReference type="PROSITE" id="PS50250"/>
    </source>
</evidence>
<dbReference type="SMART" id="SM00753">
    <property type="entry name" value="PAM"/>
    <property type="match status" value="1"/>
</dbReference>
<dbReference type="InterPro" id="IPR000717">
    <property type="entry name" value="PCI_dom"/>
</dbReference>
<dbReference type="Proteomes" id="UP000799302">
    <property type="component" value="Unassembled WGS sequence"/>
</dbReference>
<dbReference type="InterPro" id="IPR036388">
    <property type="entry name" value="WH-like_DNA-bd_sf"/>
</dbReference>
<accession>A0A6A6UB34</accession>
<dbReference type="Gene3D" id="1.10.10.10">
    <property type="entry name" value="Winged helix-like DNA-binding domain superfamily/Winged helix DNA-binding domain"/>
    <property type="match status" value="1"/>
</dbReference>
<dbReference type="InterPro" id="IPR045114">
    <property type="entry name" value="Csn12-like"/>
</dbReference>
<dbReference type="AlphaFoldDB" id="A0A6A6UB34"/>
<dbReference type="OrthoDB" id="10252687at2759"/>
<dbReference type="GO" id="GO:0003690">
    <property type="term" value="F:double-stranded DNA binding"/>
    <property type="evidence" value="ECO:0007669"/>
    <property type="project" value="InterPro"/>
</dbReference>
<dbReference type="Pfam" id="PF01399">
    <property type="entry name" value="PCI"/>
    <property type="match status" value="1"/>
</dbReference>